<dbReference type="Proteomes" id="UP000320390">
    <property type="component" value="Chromosome"/>
</dbReference>
<evidence type="ECO:0000313" key="2">
    <source>
        <dbReference type="EMBL" id="QDV06450.1"/>
    </source>
</evidence>
<protein>
    <submittedName>
        <fullName evidence="2">Uncharacterized protein</fullName>
    </submittedName>
</protein>
<feature type="region of interest" description="Disordered" evidence="1">
    <location>
        <begin position="1"/>
        <end position="30"/>
    </location>
</feature>
<organism evidence="2 3">
    <name type="scientific">Saltatorellus ferox</name>
    <dbReference type="NCBI Taxonomy" id="2528018"/>
    <lineage>
        <taxon>Bacteria</taxon>
        <taxon>Pseudomonadati</taxon>
        <taxon>Planctomycetota</taxon>
        <taxon>Planctomycetia</taxon>
        <taxon>Planctomycetia incertae sedis</taxon>
        <taxon>Saltatorellus</taxon>
    </lineage>
</organism>
<sequence>MGDWGPMAMGPVDAASGGGGTVQPLAARSG</sequence>
<evidence type="ECO:0000256" key="1">
    <source>
        <dbReference type="SAM" id="MobiDB-lite"/>
    </source>
</evidence>
<reference evidence="2 3" key="1">
    <citation type="submission" date="2019-02" db="EMBL/GenBank/DDBJ databases">
        <title>Deep-cultivation of Planctomycetes and their phenomic and genomic characterization uncovers novel biology.</title>
        <authorList>
            <person name="Wiegand S."/>
            <person name="Jogler M."/>
            <person name="Boedeker C."/>
            <person name="Pinto D."/>
            <person name="Vollmers J."/>
            <person name="Rivas-Marin E."/>
            <person name="Kohn T."/>
            <person name="Peeters S.H."/>
            <person name="Heuer A."/>
            <person name="Rast P."/>
            <person name="Oberbeckmann S."/>
            <person name="Bunk B."/>
            <person name="Jeske O."/>
            <person name="Meyerdierks A."/>
            <person name="Storesund J.E."/>
            <person name="Kallscheuer N."/>
            <person name="Luecker S."/>
            <person name="Lage O.M."/>
            <person name="Pohl T."/>
            <person name="Merkel B.J."/>
            <person name="Hornburger P."/>
            <person name="Mueller R.-W."/>
            <person name="Bruemmer F."/>
            <person name="Labrenz M."/>
            <person name="Spormann A.M."/>
            <person name="Op den Camp H."/>
            <person name="Overmann J."/>
            <person name="Amann R."/>
            <person name="Jetten M.S.M."/>
            <person name="Mascher T."/>
            <person name="Medema M.H."/>
            <person name="Devos D.P."/>
            <person name="Kaster A.-K."/>
            <person name="Ovreas L."/>
            <person name="Rohde M."/>
            <person name="Galperin M.Y."/>
            <person name="Jogler C."/>
        </authorList>
    </citation>
    <scope>NUCLEOTIDE SEQUENCE [LARGE SCALE GENOMIC DNA]</scope>
    <source>
        <strain evidence="2 3">Poly30</strain>
    </source>
</reference>
<dbReference type="EMBL" id="CP036434">
    <property type="protein sequence ID" value="QDV06450.1"/>
    <property type="molecule type" value="Genomic_DNA"/>
</dbReference>
<accession>A0A518EQT1</accession>
<keyword evidence="3" id="KW-1185">Reference proteome</keyword>
<gene>
    <name evidence="2" type="ORF">Poly30_19600</name>
</gene>
<evidence type="ECO:0000313" key="3">
    <source>
        <dbReference type="Proteomes" id="UP000320390"/>
    </source>
</evidence>
<proteinExistence type="predicted"/>
<dbReference type="AlphaFoldDB" id="A0A518EQT1"/>
<name>A0A518EQT1_9BACT</name>